<reference evidence="2 3" key="1">
    <citation type="submission" date="2017-01" db="EMBL/GenBank/DDBJ databases">
        <authorList>
            <consortium name="Urmite Genomes"/>
        </authorList>
    </citation>
    <scope>NUCLEOTIDE SEQUENCE [LARGE SCALE GENOMIC DNA]</scope>
    <source>
        <strain evidence="2 3">AB308</strain>
    </source>
</reference>
<dbReference type="GO" id="GO:0003677">
    <property type="term" value="F:DNA binding"/>
    <property type="evidence" value="ECO:0007669"/>
    <property type="project" value="InterPro"/>
</dbReference>
<name>A0A2U3NEK9_9MYCO</name>
<gene>
    <name evidence="2" type="ORF">MTAB308_3437</name>
</gene>
<dbReference type="AlphaFoldDB" id="A0A2U3NEK9"/>
<protein>
    <submittedName>
        <fullName evidence="2">Ethanolamine utilization protein EutA</fullName>
    </submittedName>
</protein>
<organism evidence="2 3">
    <name type="scientific">Mycobacterium terramassiliense</name>
    <dbReference type="NCBI Taxonomy" id="1841859"/>
    <lineage>
        <taxon>Bacteria</taxon>
        <taxon>Bacillati</taxon>
        <taxon>Actinomycetota</taxon>
        <taxon>Actinomycetes</taxon>
        <taxon>Mycobacteriales</taxon>
        <taxon>Mycobacteriaceae</taxon>
        <taxon>Mycobacterium</taxon>
    </lineage>
</organism>
<dbReference type="NCBIfam" id="TIGR01764">
    <property type="entry name" value="excise"/>
    <property type="match status" value="1"/>
</dbReference>
<evidence type="ECO:0000313" key="3">
    <source>
        <dbReference type="Proteomes" id="UP000241595"/>
    </source>
</evidence>
<evidence type="ECO:0000313" key="2">
    <source>
        <dbReference type="EMBL" id="SPM29939.1"/>
    </source>
</evidence>
<dbReference type="Pfam" id="PF12728">
    <property type="entry name" value="HTH_17"/>
    <property type="match status" value="1"/>
</dbReference>
<sequence length="70" mass="7648">MTEIQTRTPPTLHPVESVMARLHLGRSKVFELLASGELRSVKVGRRRLVSESALCEFIDKLDGTIGGDAA</sequence>
<dbReference type="EMBL" id="FTRV01000015">
    <property type="protein sequence ID" value="SPM29939.1"/>
    <property type="molecule type" value="Genomic_DNA"/>
</dbReference>
<feature type="domain" description="Helix-turn-helix" evidence="1">
    <location>
        <begin position="17"/>
        <end position="60"/>
    </location>
</feature>
<evidence type="ECO:0000259" key="1">
    <source>
        <dbReference type="Pfam" id="PF12728"/>
    </source>
</evidence>
<dbReference type="RefSeq" id="WP_077100705.1">
    <property type="nucleotide sequence ID" value="NZ_LT717701.1"/>
</dbReference>
<dbReference type="InterPro" id="IPR010093">
    <property type="entry name" value="SinI_DNA-bd"/>
</dbReference>
<keyword evidence="3" id="KW-1185">Reference proteome</keyword>
<proteinExistence type="predicted"/>
<dbReference type="InterPro" id="IPR041657">
    <property type="entry name" value="HTH_17"/>
</dbReference>
<dbReference type="Proteomes" id="UP000241595">
    <property type="component" value="Unassembled WGS sequence"/>
</dbReference>
<dbReference type="STRING" id="1841859.GCA_900157385_03439"/>
<accession>A0A2U3NEK9</accession>